<dbReference type="GO" id="GO:0003677">
    <property type="term" value="F:DNA binding"/>
    <property type="evidence" value="ECO:0007669"/>
    <property type="project" value="InterPro"/>
</dbReference>
<dbReference type="InterPro" id="IPR001387">
    <property type="entry name" value="Cro/C1-type_HTH"/>
</dbReference>
<evidence type="ECO:0000313" key="3">
    <source>
        <dbReference type="Proteomes" id="UP000637578"/>
    </source>
</evidence>
<dbReference type="Pfam" id="PF13560">
    <property type="entry name" value="HTH_31"/>
    <property type="match status" value="1"/>
</dbReference>
<comment type="caution">
    <text evidence="2">The sequence shown here is derived from an EMBL/GenBank/DDBJ whole genome shotgun (WGS) entry which is preliminary data.</text>
</comment>
<reference evidence="2" key="1">
    <citation type="journal article" date="2014" name="Int. J. Syst. Evol. Microbiol.">
        <title>Complete genome sequence of Corynebacterium casei LMG S-19264T (=DSM 44701T), isolated from a smear-ripened cheese.</title>
        <authorList>
            <consortium name="US DOE Joint Genome Institute (JGI-PGF)"/>
            <person name="Walter F."/>
            <person name="Albersmeier A."/>
            <person name="Kalinowski J."/>
            <person name="Ruckert C."/>
        </authorList>
    </citation>
    <scope>NUCLEOTIDE SEQUENCE</scope>
    <source>
        <strain evidence="2">CGMCC 4.5737</strain>
    </source>
</reference>
<protein>
    <submittedName>
        <fullName evidence="2">Transcriptional regulator</fullName>
    </submittedName>
</protein>
<dbReference type="InterPro" id="IPR010982">
    <property type="entry name" value="Lambda_DNA-bd_dom_sf"/>
</dbReference>
<evidence type="ECO:0000313" key="2">
    <source>
        <dbReference type="EMBL" id="GGM35907.1"/>
    </source>
</evidence>
<dbReference type="SUPFAM" id="SSF47413">
    <property type="entry name" value="lambda repressor-like DNA-binding domains"/>
    <property type="match status" value="1"/>
</dbReference>
<keyword evidence="3" id="KW-1185">Reference proteome</keyword>
<organism evidence="2 3">
    <name type="scientific">Longimycelium tulufanense</name>
    <dbReference type="NCBI Taxonomy" id="907463"/>
    <lineage>
        <taxon>Bacteria</taxon>
        <taxon>Bacillati</taxon>
        <taxon>Actinomycetota</taxon>
        <taxon>Actinomycetes</taxon>
        <taxon>Pseudonocardiales</taxon>
        <taxon>Pseudonocardiaceae</taxon>
        <taxon>Longimycelium</taxon>
    </lineage>
</organism>
<reference evidence="2" key="2">
    <citation type="submission" date="2020-09" db="EMBL/GenBank/DDBJ databases">
        <authorList>
            <person name="Sun Q."/>
            <person name="Zhou Y."/>
        </authorList>
    </citation>
    <scope>NUCLEOTIDE SEQUENCE</scope>
    <source>
        <strain evidence="2">CGMCC 4.5737</strain>
    </source>
</reference>
<dbReference type="CDD" id="cd00093">
    <property type="entry name" value="HTH_XRE"/>
    <property type="match status" value="1"/>
</dbReference>
<dbReference type="PROSITE" id="PS50943">
    <property type="entry name" value="HTH_CROC1"/>
    <property type="match status" value="1"/>
</dbReference>
<dbReference type="Proteomes" id="UP000637578">
    <property type="component" value="Unassembled WGS sequence"/>
</dbReference>
<sequence>MDGHDQHIGRRLRQIRQARGKSLAVVAGLAGISTSYLSRLETGERALDRRSLIVALARALDVAPTEITSVAMVPPGELDEDGLVNDVRLALLSVAMGEPRGKALQVSALSARVDQIMAAQRDCRYAAVGAALPGLIRDLHTTLNAGRDERTVSRLLVLTHIQGTQAWLGDVGAGPDLAWQAVSLAQQAAERAEDPLARAVSAFGTAFGLMSAGGFDLAAATLSAAELGTNTSEAMQVKGMLALTSSLVAAARGDRAEQVTALEFATDLAERTGEGNALWFGFGPSNVGVWRMSVALEVGEHAQAAEIARMINPADLPSPTRRSAYWREYGRALARLPRQQDAAVVALRKAEQISPARVHRHPFMRSVLAELVAKARRDALGRELRGMAYRAGLAV</sequence>
<proteinExistence type="predicted"/>
<feature type="domain" description="HTH cro/C1-type" evidence="1">
    <location>
        <begin position="12"/>
        <end position="67"/>
    </location>
</feature>
<dbReference type="EMBL" id="BMMK01000001">
    <property type="protein sequence ID" value="GGM35907.1"/>
    <property type="molecule type" value="Genomic_DNA"/>
</dbReference>
<evidence type="ECO:0000259" key="1">
    <source>
        <dbReference type="PROSITE" id="PS50943"/>
    </source>
</evidence>
<dbReference type="AlphaFoldDB" id="A0A8J3C9N4"/>
<name>A0A8J3C9N4_9PSEU</name>
<dbReference type="RefSeq" id="WP_189053151.1">
    <property type="nucleotide sequence ID" value="NZ_BMMK01000001.1"/>
</dbReference>
<accession>A0A8J3C9N4</accession>
<gene>
    <name evidence="2" type="ORF">GCM10012275_03970</name>
</gene>
<dbReference type="Gene3D" id="1.10.260.40">
    <property type="entry name" value="lambda repressor-like DNA-binding domains"/>
    <property type="match status" value="1"/>
</dbReference>
<dbReference type="SMART" id="SM00530">
    <property type="entry name" value="HTH_XRE"/>
    <property type="match status" value="1"/>
</dbReference>